<dbReference type="AlphaFoldDB" id="A0AAD5WBV1"/>
<proteinExistence type="inferred from homology"/>
<evidence type="ECO:0000259" key="7">
    <source>
        <dbReference type="SMART" id="SM00645"/>
    </source>
</evidence>
<dbReference type="PANTHER" id="PTHR12411">
    <property type="entry name" value="CYSTEINE PROTEASE FAMILY C1-RELATED"/>
    <property type="match status" value="1"/>
</dbReference>
<dbReference type="EMBL" id="JAMRDG010000002">
    <property type="protein sequence ID" value="KAJ3685711.1"/>
    <property type="molecule type" value="Genomic_DNA"/>
</dbReference>
<dbReference type="GO" id="GO:0008234">
    <property type="term" value="F:cysteine-type peptidase activity"/>
    <property type="evidence" value="ECO:0007669"/>
    <property type="project" value="UniProtKB-KW"/>
</dbReference>
<evidence type="ECO:0000256" key="6">
    <source>
        <dbReference type="ARBA" id="ARBA00023157"/>
    </source>
</evidence>
<comment type="caution">
    <text evidence="9">The sequence shown here is derived from an EMBL/GenBank/DDBJ whole genome shotgun (WGS) entry which is preliminary data.</text>
</comment>
<dbReference type="PROSITE" id="PS00640">
    <property type="entry name" value="THIOL_PROTEASE_ASN"/>
    <property type="match status" value="1"/>
</dbReference>
<keyword evidence="3" id="KW-0732">Signal</keyword>
<dbReference type="InterPro" id="IPR025661">
    <property type="entry name" value="Pept_asp_AS"/>
</dbReference>
<evidence type="ECO:0000259" key="8">
    <source>
        <dbReference type="SMART" id="SM00848"/>
    </source>
</evidence>
<evidence type="ECO:0000256" key="1">
    <source>
        <dbReference type="ARBA" id="ARBA00008455"/>
    </source>
</evidence>
<dbReference type="FunFam" id="3.90.70.10:FF:000067">
    <property type="entry name" value="Senescence-specific cysteine protease"/>
    <property type="match status" value="1"/>
</dbReference>
<keyword evidence="5" id="KW-0788">Thiol protease</keyword>
<keyword evidence="4" id="KW-0378">Hydrolase</keyword>
<dbReference type="SUPFAM" id="SSF54001">
    <property type="entry name" value="Cysteine proteinases"/>
    <property type="match status" value="1"/>
</dbReference>
<dbReference type="InterPro" id="IPR013128">
    <property type="entry name" value="Peptidase_C1A"/>
</dbReference>
<evidence type="ECO:0000256" key="5">
    <source>
        <dbReference type="ARBA" id="ARBA00022807"/>
    </source>
</evidence>
<dbReference type="InterPro" id="IPR013201">
    <property type="entry name" value="Prot_inhib_I29"/>
</dbReference>
<dbReference type="SMART" id="SM00645">
    <property type="entry name" value="Pept_C1"/>
    <property type="match status" value="1"/>
</dbReference>
<evidence type="ECO:0000256" key="2">
    <source>
        <dbReference type="ARBA" id="ARBA00022670"/>
    </source>
</evidence>
<dbReference type="InterPro" id="IPR039417">
    <property type="entry name" value="Peptidase_C1A_papain-like"/>
</dbReference>
<protein>
    <submittedName>
        <fullName evidence="9">Uncharacterized protein</fullName>
    </submittedName>
</protein>
<dbReference type="SMART" id="SM00848">
    <property type="entry name" value="Inhibitor_I29"/>
    <property type="match status" value="1"/>
</dbReference>
<evidence type="ECO:0000313" key="10">
    <source>
        <dbReference type="Proteomes" id="UP001210211"/>
    </source>
</evidence>
<dbReference type="InterPro" id="IPR000668">
    <property type="entry name" value="Peptidase_C1A_C"/>
</dbReference>
<organism evidence="9 10">
    <name type="scientific">Rhynchospora tenuis</name>
    <dbReference type="NCBI Taxonomy" id="198213"/>
    <lineage>
        <taxon>Eukaryota</taxon>
        <taxon>Viridiplantae</taxon>
        <taxon>Streptophyta</taxon>
        <taxon>Embryophyta</taxon>
        <taxon>Tracheophyta</taxon>
        <taxon>Spermatophyta</taxon>
        <taxon>Magnoliopsida</taxon>
        <taxon>Liliopsida</taxon>
        <taxon>Poales</taxon>
        <taxon>Cyperaceae</taxon>
        <taxon>Cyperoideae</taxon>
        <taxon>Rhynchosporeae</taxon>
        <taxon>Rhynchospora</taxon>
    </lineage>
</organism>
<evidence type="ECO:0000256" key="3">
    <source>
        <dbReference type="ARBA" id="ARBA00022729"/>
    </source>
</evidence>
<keyword evidence="6" id="KW-1015">Disulfide bond</keyword>
<dbReference type="Gene3D" id="3.90.70.10">
    <property type="entry name" value="Cysteine proteinases"/>
    <property type="match status" value="1"/>
</dbReference>
<dbReference type="PRINTS" id="PR00705">
    <property type="entry name" value="PAPAIN"/>
</dbReference>
<dbReference type="CDD" id="cd02248">
    <property type="entry name" value="Peptidase_C1A"/>
    <property type="match status" value="1"/>
</dbReference>
<reference evidence="9 10" key="1">
    <citation type="journal article" date="2022" name="Cell">
        <title>Repeat-based holocentromeres influence genome architecture and karyotype evolution.</title>
        <authorList>
            <person name="Hofstatter P.G."/>
            <person name="Thangavel G."/>
            <person name="Lux T."/>
            <person name="Neumann P."/>
            <person name="Vondrak T."/>
            <person name="Novak P."/>
            <person name="Zhang M."/>
            <person name="Costa L."/>
            <person name="Castellani M."/>
            <person name="Scott A."/>
            <person name="Toegelov H."/>
            <person name="Fuchs J."/>
            <person name="Mata-Sucre Y."/>
            <person name="Dias Y."/>
            <person name="Vanzela A.L.L."/>
            <person name="Huettel B."/>
            <person name="Almeida C.C.S."/>
            <person name="Simkova H."/>
            <person name="Souza G."/>
            <person name="Pedrosa-Harand A."/>
            <person name="Macas J."/>
            <person name="Mayer K.F.X."/>
            <person name="Houben A."/>
            <person name="Marques A."/>
        </authorList>
    </citation>
    <scope>NUCLEOTIDE SEQUENCE [LARGE SCALE GENOMIC DNA]</scope>
    <source>
        <strain evidence="9">RhyTen1mFocal</strain>
    </source>
</reference>
<feature type="domain" description="Cathepsin propeptide inhibitor" evidence="8">
    <location>
        <begin position="34"/>
        <end position="91"/>
    </location>
</feature>
<dbReference type="Pfam" id="PF00112">
    <property type="entry name" value="Peptidase_C1"/>
    <property type="match status" value="1"/>
</dbReference>
<dbReference type="InterPro" id="IPR038765">
    <property type="entry name" value="Papain-like_cys_pep_sf"/>
</dbReference>
<keyword evidence="10" id="KW-1185">Reference proteome</keyword>
<sequence>MATFLLTFVTSFLTYGIIFCVIVPSNADLLNDEFEKWIKESGKKYSNEDEKLKRFAIFKSNYQFISSSNNNPEQTFKLGLNKYADLTNQEFRALLAGFIPPTDKQPSTPFRYENVMPPSSIDWRTRGAVTPVKNQGKCGSCWAFVTADAIEGITKITKGTLPTLSEQELIDCVSECEGCNGGRPDTAFKWVTKNGGITTKQDYPYNGKNGTCDATKAKHFAAAITGYEDVPSGNETALMNAVANQPVTAAIDSAGLLFQFYQSGIFRGPCGTNLDHVMTVVGYGGDGLNKYWIVRNSWGTSWGENGYVRIWKDSGLRAGVCGIALVGTYPVAD</sequence>
<dbReference type="GO" id="GO:0006508">
    <property type="term" value="P:proteolysis"/>
    <property type="evidence" value="ECO:0007669"/>
    <property type="project" value="UniProtKB-KW"/>
</dbReference>
<dbReference type="Proteomes" id="UP001210211">
    <property type="component" value="Unassembled WGS sequence"/>
</dbReference>
<name>A0AAD5WBV1_9POAL</name>
<gene>
    <name evidence="9" type="ORF">LUZ61_014875</name>
</gene>
<dbReference type="Pfam" id="PF08246">
    <property type="entry name" value="Inhibitor_I29"/>
    <property type="match status" value="1"/>
</dbReference>
<comment type="similarity">
    <text evidence="1">Belongs to the peptidase C1 family.</text>
</comment>
<evidence type="ECO:0000256" key="4">
    <source>
        <dbReference type="ARBA" id="ARBA00022801"/>
    </source>
</evidence>
<accession>A0AAD5WBV1</accession>
<feature type="domain" description="Peptidase C1A papain C-terminal" evidence="7">
    <location>
        <begin position="117"/>
        <end position="331"/>
    </location>
</feature>
<evidence type="ECO:0000313" key="9">
    <source>
        <dbReference type="EMBL" id="KAJ3685711.1"/>
    </source>
</evidence>
<keyword evidence="2" id="KW-0645">Protease</keyword>